<sequence length="75" mass="8804">MEAANLNINLPLNFNQVVDLVRQLPYNEKLKLSEVLKKETKQKKENNNILTHFASEKVLAKDWLLPEEDEAWKDL</sequence>
<evidence type="ECO:0008006" key="3">
    <source>
        <dbReference type="Google" id="ProtNLM"/>
    </source>
</evidence>
<dbReference type="Proteomes" id="UP000032900">
    <property type="component" value="Unassembled WGS sequence"/>
</dbReference>
<dbReference type="AlphaFoldDB" id="A0A0E9LVM8"/>
<organism evidence="1 2">
    <name type="scientific">Geofilum rubicundum JCM 15548</name>
    <dbReference type="NCBI Taxonomy" id="1236989"/>
    <lineage>
        <taxon>Bacteria</taxon>
        <taxon>Pseudomonadati</taxon>
        <taxon>Bacteroidota</taxon>
        <taxon>Bacteroidia</taxon>
        <taxon>Marinilabiliales</taxon>
        <taxon>Marinilabiliaceae</taxon>
        <taxon>Geofilum</taxon>
    </lineage>
</organism>
<protein>
    <recommendedName>
        <fullName evidence="3">DUF2281 domain-containing protein</fullName>
    </recommendedName>
</protein>
<accession>A0A0E9LVM8</accession>
<evidence type="ECO:0000313" key="2">
    <source>
        <dbReference type="Proteomes" id="UP000032900"/>
    </source>
</evidence>
<comment type="caution">
    <text evidence="1">The sequence shown here is derived from an EMBL/GenBank/DDBJ whole genome shotgun (WGS) entry which is preliminary data.</text>
</comment>
<proteinExistence type="predicted"/>
<gene>
    <name evidence="1" type="ORF">JCM15548_11346</name>
</gene>
<evidence type="ECO:0000313" key="1">
    <source>
        <dbReference type="EMBL" id="GAO29181.1"/>
    </source>
</evidence>
<reference evidence="1 2" key="1">
    <citation type="journal article" date="2015" name="Microbes Environ.">
        <title>Distribution and evolution of nitrogen fixation genes in the phylum bacteroidetes.</title>
        <authorList>
            <person name="Inoue J."/>
            <person name="Oshima K."/>
            <person name="Suda W."/>
            <person name="Sakamoto M."/>
            <person name="Iino T."/>
            <person name="Noda S."/>
            <person name="Hongoh Y."/>
            <person name="Hattori M."/>
            <person name="Ohkuma M."/>
        </authorList>
    </citation>
    <scope>NUCLEOTIDE SEQUENCE [LARGE SCALE GENOMIC DNA]</scope>
    <source>
        <strain evidence="1">JCM 15548</strain>
    </source>
</reference>
<dbReference type="EMBL" id="BAZW01000007">
    <property type="protein sequence ID" value="GAO29181.1"/>
    <property type="molecule type" value="Genomic_DNA"/>
</dbReference>
<name>A0A0E9LVM8_9BACT</name>
<keyword evidence="2" id="KW-1185">Reference proteome</keyword>